<sequence>MRIFPIKSLQDNYIWVGIDKKNNVFCVDPGDSDYLLSYVRKNNFKISAILITHAHIDHIFGVKKIICYYPNVLVFGPKDKELFVVNCSVMEGDVLNVFDWKFFVMETPGHTATHVSYYECNQRWLFCGDTLFSGGCGKVYNDNESYLELYFSLMRLVLLPEDTKVFCAHEYTLNNLRFAYELESDNVYIYKYYRFLLKNNMYCTLPSTLRIEKKINPFLRIQTNIMNKYFSKFIGSGSSNMSIEDVLFIFKYIRLKKDSFY</sequence>
<keyword evidence="5 7" id="KW-0378">Hydrolase</keyword>
<feature type="binding site" evidence="7">
    <location>
        <position position="53"/>
    </location>
    <ligand>
        <name>Zn(2+)</name>
        <dbReference type="ChEBI" id="CHEBI:29105"/>
        <label>1</label>
    </ligand>
</feature>
<dbReference type="GO" id="GO:0004416">
    <property type="term" value="F:hydroxyacylglutathione hydrolase activity"/>
    <property type="evidence" value="ECO:0007669"/>
    <property type="project" value="UniProtKB-EC"/>
</dbReference>
<evidence type="ECO:0000256" key="4">
    <source>
        <dbReference type="ARBA" id="ARBA00022723"/>
    </source>
</evidence>
<dbReference type="Gene3D" id="3.60.15.10">
    <property type="entry name" value="Ribonuclease Z/Hydroxyacylglutathione hydrolase-like"/>
    <property type="match status" value="1"/>
</dbReference>
<name>A0ABZ2H132_9GAMM</name>
<dbReference type="InterPro" id="IPR032282">
    <property type="entry name" value="HAGH_C"/>
</dbReference>
<dbReference type="InterPro" id="IPR036866">
    <property type="entry name" value="RibonucZ/Hydroxyglut_hydro"/>
</dbReference>
<dbReference type="EC" id="3.1.2.6" evidence="7"/>
<evidence type="ECO:0000259" key="8">
    <source>
        <dbReference type="SMART" id="SM00849"/>
    </source>
</evidence>
<dbReference type="SMART" id="SM00849">
    <property type="entry name" value="Lactamase_B"/>
    <property type="match status" value="1"/>
</dbReference>
<dbReference type="PANTHER" id="PTHR43705">
    <property type="entry name" value="HYDROXYACYLGLUTATHIONE HYDROLASE"/>
    <property type="match status" value="1"/>
</dbReference>
<dbReference type="Proteomes" id="UP001360424">
    <property type="component" value="Chromosome"/>
</dbReference>
<evidence type="ECO:0000256" key="2">
    <source>
        <dbReference type="ARBA" id="ARBA00004963"/>
    </source>
</evidence>
<dbReference type="HAMAP" id="MF_01374">
    <property type="entry name" value="Glyoxalase_2"/>
    <property type="match status" value="1"/>
</dbReference>
<dbReference type="SUPFAM" id="SSF56281">
    <property type="entry name" value="Metallo-hydrolase/oxidoreductase"/>
    <property type="match status" value="1"/>
</dbReference>
<dbReference type="InterPro" id="IPR001279">
    <property type="entry name" value="Metallo-B-lactamas"/>
</dbReference>
<evidence type="ECO:0000313" key="10">
    <source>
        <dbReference type="Proteomes" id="UP001360424"/>
    </source>
</evidence>
<feature type="domain" description="Metallo-beta-lactamase" evidence="8">
    <location>
        <begin position="11"/>
        <end position="169"/>
    </location>
</feature>
<feature type="binding site" evidence="7">
    <location>
        <position position="58"/>
    </location>
    <ligand>
        <name>Zn(2+)</name>
        <dbReference type="ChEBI" id="CHEBI:29105"/>
        <label>2</label>
    </ligand>
</feature>
<keyword evidence="4 7" id="KW-0479">Metal-binding</keyword>
<dbReference type="Pfam" id="PF16123">
    <property type="entry name" value="HAGH_C"/>
    <property type="match status" value="1"/>
</dbReference>
<comment type="cofactor">
    <cofactor evidence="7">
        <name>Zn(2+)</name>
        <dbReference type="ChEBI" id="CHEBI:29105"/>
    </cofactor>
    <text evidence="7">Binds 2 Zn(2+) ions per subunit.</text>
</comment>
<gene>
    <name evidence="7 9" type="primary">gloB</name>
    <name evidence="9" type="ORF">RQL38_01755</name>
</gene>
<accession>A0ABZ2H132</accession>
<dbReference type="NCBIfam" id="TIGR03413">
    <property type="entry name" value="GSH_gloB"/>
    <property type="match status" value="1"/>
</dbReference>
<feature type="binding site" evidence="7">
    <location>
        <position position="57"/>
    </location>
    <ligand>
        <name>Zn(2+)</name>
        <dbReference type="ChEBI" id="CHEBI:29105"/>
        <label>2</label>
    </ligand>
</feature>
<dbReference type="RefSeq" id="WP_338521319.1">
    <property type="nucleotide sequence ID" value="NZ_CP135136.1"/>
</dbReference>
<feature type="binding site" evidence="7">
    <location>
        <position position="55"/>
    </location>
    <ligand>
        <name>Zn(2+)</name>
        <dbReference type="ChEBI" id="CHEBI:29105"/>
        <label>1</label>
    </ligand>
</feature>
<dbReference type="InterPro" id="IPR050110">
    <property type="entry name" value="Glyoxalase_II_hydrolase"/>
</dbReference>
<evidence type="ECO:0000256" key="6">
    <source>
        <dbReference type="ARBA" id="ARBA00022833"/>
    </source>
</evidence>
<comment type="function">
    <text evidence="7">Thiolesterase that catalyzes the hydrolysis of S-D-lactoyl-glutathione to form glutathione and D-lactic acid.</text>
</comment>
<dbReference type="Pfam" id="PF00753">
    <property type="entry name" value="Lactamase_B"/>
    <property type="match status" value="2"/>
</dbReference>
<comment type="similarity">
    <text evidence="3 7">Belongs to the metallo-beta-lactamase superfamily. Glyoxalase II family.</text>
</comment>
<evidence type="ECO:0000313" key="9">
    <source>
        <dbReference type="EMBL" id="WWR11873.1"/>
    </source>
</evidence>
<evidence type="ECO:0000256" key="1">
    <source>
        <dbReference type="ARBA" id="ARBA00001623"/>
    </source>
</evidence>
<dbReference type="PANTHER" id="PTHR43705:SF1">
    <property type="entry name" value="HYDROXYACYLGLUTATHIONE HYDROLASE GLOB"/>
    <property type="match status" value="1"/>
</dbReference>
<feature type="binding site" evidence="7">
    <location>
        <position position="129"/>
    </location>
    <ligand>
        <name>Zn(2+)</name>
        <dbReference type="ChEBI" id="CHEBI:29105"/>
        <label>1</label>
    </ligand>
</feature>
<dbReference type="InterPro" id="IPR017782">
    <property type="entry name" value="Hydroxyacylglutathione_Hdrlase"/>
</dbReference>
<evidence type="ECO:0000256" key="3">
    <source>
        <dbReference type="ARBA" id="ARBA00006759"/>
    </source>
</evidence>
<protein>
    <recommendedName>
        <fullName evidence="7">Hydroxyacylglutathione hydrolase</fullName>
        <ecNumber evidence="7">3.1.2.6</ecNumber>
    </recommendedName>
    <alternativeName>
        <fullName evidence="7">Glyoxalase II</fullName>
        <shortName evidence="7">Glx II</shortName>
    </alternativeName>
</protein>
<reference evidence="9" key="1">
    <citation type="submission" date="2023-09" db="EMBL/GenBank/DDBJ databases">
        <title>Genomes of two closely related lineages of the louse Polyplax serrata with different host specificities.</title>
        <authorList>
            <person name="Martinu J."/>
            <person name="Tarabai H."/>
            <person name="Stefka J."/>
            <person name="Hypsa V."/>
        </authorList>
    </citation>
    <scope>NUCLEOTIDE SEQUENCE [LARGE SCALE GENOMIC DNA]</scope>
    <source>
        <strain evidence="9">HR10_N</strain>
    </source>
</reference>
<feature type="binding site" evidence="7">
    <location>
        <position position="169"/>
    </location>
    <ligand>
        <name>Zn(2+)</name>
        <dbReference type="ChEBI" id="CHEBI:29105"/>
        <label>2</label>
    </ligand>
</feature>
<comment type="pathway">
    <text evidence="2 7">Secondary metabolite metabolism; methylglyoxal degradation; (R)-lactate from methylglyoxal: step 2/2.</text>
</comment>
<comment type="subunit">
    <text evidence="7">Monomer.</text>
</comment>
<dbReference type="CDD" id="cd07723">
    <property type="entry name" value="hydroxyacylglutathione_hydrolase_MBL-fold"/>
    <property type="match status" value="1"/>
</dbReference>
<organism evidence="9 10">
    <name type="scientific">Candidatus Legionella polyplacis</name>
    <dbReference type="NCBI Taxonomy" id="2005262"/>
    <lineage>
        <taxon>Bacteria</taxon>
        <taxon>Pseudomonadati</taxon>
        <taxon>Pseudomonadota</taxon>
        <taxon>Gammaproteobacteria</taxon>
        <taxon>Legionellales</taxon>
        <taxon>Legionellaceae</taxon>
        <taxon>Legionella</taxon>
    </lineage>
</organism>
<evidence type="ECO:0000256" key="7">
    <source>
        <dbReference type="HAMAP-Rule" id="MF_01374"/>
    </source>
</evidence>
<keyword evidence="6 7" id="KW-0862">Zinc</keyword>
<dbReference type="EMBL" id="CP135136">
    <property type="protein sequence ID" value="WWR11873.1"/>
    <property type="molecule type" value="Genomic_DNA"/>
</dbReference>
<feature type="binding site" evidence="7">
    <location>
        <position position="110"/>
    </location>
    <ligand>
        <name>Zn(2+)</name>
        <dbReference type="ChEBI" id="CHEBI:29105"/>
        <label>1</label>
    </ligand>
</feature>
<keyword evidence="10" id="KW-1185">Reference proteome</keyword>
<proteinExistence type="inferred from homology"/>
<evidence type="ECO:0000256" key="5">
    <source>
        <dbReference type="ARBA" id="ARBA00022801"/>
    </source>
</evidence>
<feature type="binding site" evidence="7">
    <location>
        <position position="129"/>
    </location>
    <ligand>
        <name>Zn(2+)</name>
        <dbReference type="ChEBI" id="CHEBI:29105"/>
        <label>2</label>
    </ligand>
</feature>
<comment type="catalytic activity">
    <reaction evidence="1 7">
        <text>an S-(2-hydroxyacyl)glutathione + H2O = a 2-hydroxy carboxylate + glutathione + H(+)</text>
        <dbReference type="Rhea" id="RHEA:21864"/>
        <dbReference type="ChEBI" id="CHEBI:15377"/>
        <dbReference type="ChEBI" id="CHEBI:15378"/>
        <dbReference type="ChEBI" id="CHEBI:57925"/>
        <dbReference type="ChEBI" id="CHEBI:58896"/>
        <dbReference type="ChEBI" id="CHEBI:71261"/>
        <dbReference type="EC" id="3.1.2.6"/>
    </reaction>
</comment>
<dbReference type="InterPro" id="IPR035680">
    <property type="entry name" value="Clx_II_MBL"/>
</dbReference>